<dbReference type="Pfam" id="PF09409">
    <property type="entry name" value="PUB"/>
    <property type="match status" value="1"/>
</dbReference>
<feature type="region of interest" description="Disordered" evidence="15">
    <location>
        <begin position="109"/>
        <end position="150"/>
    </location>
</feature>
<evidence type="ECO:0000256" key="9">
    <source>
        <dbReference type="ARBA" id="ARBA00022801"/>
    </source>
</evidence>
<dbReference type="Gene3D" id="3.10.620.30">
    <property type="match status" value="1"/>
</dbReference>
<dbReference type="FunFam" id="2.60.120.1020:FF:000001">
    <property type="entry name" value="Peptide-N(4)-(N-acetyl-beta-glucosaminyl)asparagine amidase"/>
    <property type="match status" value="1"/>
</dbReference>
<evidence type="ECO:0000256" key="1">
    <source>
        <dbReference type="ARBA" id="ARBA00001650"/>
    </source>
</evidence>
<dbReference type="Proteomes" id="UP000694392">
    <property type="component" value="Unplaced"/>
</dbReference>
<comment type="subcellular location">
    <subcellularLocation>
        <location evidence="3">Cytoplasm</location>
    </subcellularLocation>
</comment>
<dbReference type="GO" id="GO:0046872">
    <property type="term" value="F:metal ion binding"/>
    <property type="evidence" value="ECO:0007669"/>
    <property type="project" value="UniProtKB-KW"/>
</dbReference>
<dbReference type="Pfam" id="PF01841">
    <property type="entry name" value="Transglut_core"/>
    <property type="match status" value="1"/>
</dbReference>
<comment type="function">
    <text evidence="11">Specifically deglycosylates the denatured form of N-linked glycoproteins in the cytoplasm and assists their proteasome-mediated degradation. Cleaves the beta-aspartyl-glucosamine (GlcNAc) of the glycan and the amide side chain of Asn, converting Asn to Asp. Prefers proteins containing high-mannose over those bearing complex type oligosaccharides. Can recognize misfolded proteins in the endoplasmic reticulum that are exported to the cytosol to be destroyed and deglycosylate them, while it has no activity toward native proteins. Deglycosylation is a prerequisite for subsequent proteasome-mediated degradation of some, but not all, misfolded glycoproteins.</text>
</comment>
<dbReference type="GO" id="GO:0000224">
    <property type="term" value="F:peptide-N4-(N-acetyl-beta-glucosaminyl)asparagine amidase activity"/>
    <property type="evidence" value="ECO:0007669"/>
    <property type="project" value="UniProtKB-EC"/>
</dbReference>
<dbReference type="InterPro" id="IPR036339">
    <property type="entry name" value="PUB-like_dom_sf"/>
</dbReference>
<dbReference type="PANTHER" id="PTHR12143">
    <property type="entry name" value="PEPTIDE N-GLYCANASE PNGASE -RELATED"/>
    <property type="match status" value="1"/>
</dbReference>
<dbReference type="InterPro" id="IPR008979">
    <property type="entry name" value="Galactose-bd-like_sf"/>
</dbReference>
<dbReference type="OMA" id="ENHYCSQ"/>
<keyword evidence="18" id="KW-1185">Reference proteome</keyword>
<dbReference type="SMART" id="SM00580">
    <property type="entry name" value="PUG"/>
    <property type="match status" value="1"/>
</dbReference>
<dbReference type="GO" id="GO:0005634">
    <property type="term" value="C:nucleus"/>
    <property type="evidence" value="ECO:0007669"/>
    <property type="project" value="TreeGrafter"/>
</dbReference>
<dbReference type="Gene3D" id="1.20.58.2190">
    <property type="match status" value="1"/>
</dbReference>
<dbReference type="GO" id="GO:0005829">
    <property type="term" value="C:cytosol"/>
    <property type="evidence" value="ECO:0007669"/>
    <property type="project" value="TreeGrafter"/>
</dbReference>
<dbReference type="SUPFAM" id="SSF49785">
    <property type="entry name" value="Galactose-binding domain-like"/>
    <property type="match status" value="1"/>
</dbReference>
<evidence type="ECO:0000313" key="18">
    <source>
        <dbReference type="Proteomes" id="UP000694392"/>
    </source>
</evidence>
<evidence type="ECO:0000256" key="3">
    <source>
        <dbReference type="ARBA" id="ARBA00004496"/>
    </source>
</evidence>
<evidence type="ECO:0000259" key="16">
    <source>
        <dbReference type="PROSITE" id="PS51398"/>
    </source>
</evidence>
<evidence type="ECO:0000256" key="8">
    <source>
        <dbReference type="ARBA" id="ARBA00022723"/>
    </source>
</evidence>
<dbReference type="FunFam" id="1.20.58.2190:FF:000001">
    <property type="entry name" value="peptide-N(4)-(N-acetyl-beta- glucosaminyl)asparagine amidase"/>
    <property type="match status" value="1"/>
</dbReference>
<organism evidence="17 18">
    <name type="scientific">Sphenodon punctatus</name>
    <name type="common">Tuatara</name>
    <name type="synonym">Hatteria punctata</name>
    <dbReference type="NCBI Taxonomy" id="8508"/>
    <lineage>
        <taxon>Eukaryota</taxon>
        <taxon>Metazoa</taxon>
        <taxon>Chordata</taxon>
        <taxon>Craniata</taxon>
        <taxon>Vertebrata</taxon>
        <taxon>Euteleostomi</taxon>
        <taxon>Lepidosauria</taxon>
        <taxon>Sphenodontia</taxon>
        <taxon>Sphenodontidae</taxon>
        <taxon>Sphenodon</taxon>
    </lineage>
</organism>
<reference evidence="17" key="1">
    <citation type="submission" date="2025-08" db="UniProtKB">
        <authorList>
            <consortium name="Ensembl"/>
        </authorList>
    </citation>
    <scope>IDENTIFICATION</scope>
</reference>
<dbReference type="EC" id="3.5.1.52" evidence="5"/>
<dbReference type="SMART" id="SM00460">
    <property type="entry name" value="TGc"/>
    <property type="match status" value="1"/>
</dbReference>
<keyword evidence="9" id="KW-0378">Hydrolase</keyword>
<dbReference type="InterPro" id="IPR018997">
    <property type="entry name" value="PUB_domain"/>
</dbReference>
<dbReference type="CDD" id="cd10459">
    <property type="entry name" value="PUB_PNGase"/>
    <property type="match status" value="1"/>
</dbReference>
<evidence type="ECO:0000256" key="15">
    <source>
        <dbReference type="SAM" id="MobiDB-lite"/>
    </source>
</evidence>
<evidence type="ECO:0000256" key="12">
    <source>
        <dbReference type="ARBA" id="ARBA00029604"/>
    </source>
</evidence>
<dbReference type="InterPro" id="IPR050883">
    <property type="entry name" value="PNGase"/>
</dbReference>
<evidence type="ECO:0000256" key="11">
    <source>
        <dbReference type="ARBA" id="ARBA00024870"/>
    </source>
</evidence>
<dbReference type="SUPFAM" id="SSF54001">
    <property type="entry name" value="Cysteine proteinases"/>
    <property type="match status" value="1"/>
</dbReference>
<evidence type="ECO:0000256" key="4">
    <source>
        <dbReference type="ARBA" id="ARBA00009390"/>
    </source>
</evidence>
<keyword evidence="10" id="KW-0862">Zinc</keyword>
<dbReference type="Gene3D" id="2.20.25.10">
    <property type="match status" value="1"/>
</dbReference>
<keyword evidence="7" id="KW-0963">Cytoplasm</keyword>
<evidence type="ECO:0000256" key="6">
    <source>
        <dbReference type="ARBA" id="ARBA00018546"/>
    </source>
</evidence>
<evidence type="ECO:0000256" key="7">
    <source>
        <dbReference type="ARBA" id="ARBA00022490"/>
    </source>
</evidence>
<proteinExistence type="inferred from homology"/>
<dbReference type="SUPFAM" id="SSF143503">
    <property type="entry name" value="PUG domain-like"/>
    <property type="match status" value="1"/>
</dbReference>
<name>A0A8D0H0Y6_SPHPU</name>
<dbReference type="InterPro" id="IPR038765">
    <property type="entry name" value="Papain-like_cys_pep_sf"/>
</dbReference>
<reference evidence="17" key="2">
    <citation type="submission" date="2025-09" db="UniProtKB">
        <authorList>
            <consortium name="Ensembl"/>
        </authorList>
    </citation>
    <scope>IDENTIFICATION</scope>
</reference>
<feature type="compositionally biased region" description="Pro residues" evidence="15">
    <location>
        <begin position="131"/>
        <end position="146"/>
    </location>
</feature>
<comment type="cofactor">
    <cofactor evidence="2">
        <name>Zn(2+)</name>
        <dbReference type="ChEBI" id="CHEBI:29105"/>
    </cofactor>
</comment>
<dbReference type="GO" id="GO:0006516">
    <property type="term" value="P:glycoprotein catabolic process"/>
    <property type="evidence" value="ECO:0007669"/>
    <property type="project" value="Ensembl"/>
</dbReference>
<sequence>MAGGGPSFLQHSRAVRELCQNSPETFLEAARLLLTYADNIIRHPNEEKYRSIRIGNQTFSTRLLPIRGAVECLFEMGFEEGETHLVFPKEASIEQLRKIRDLVAGERNRLSGSNQIQTSGSSQTVTNMQPVVPPPARPADPTPAPANTPLQTSTVQSAVMTAEAIFFTTLQSNFQHVLVYESSSLQKKAMACIPIQELKERAQEKLIQARKVNKGSLVNEQDFLVLELLHWFKSDFFQWVDNLPCSKCGGPTESKDNLAPSDEDLTWDANRVENHFCNQCQFSNRFPRYNNPEKLLETRRGRCGEWANCFTLCCRAVGFEARYIWDSTDHVWTEVYSSSQQRWLHCDPCEDVCDKPLLYEVGWEKKLSYIIAFSKDEVVDVTWRYSCKHKDVLSRRTRIKEALLRETINNLNKLRQQSLSESRKKELLHRIIVELVEFISPQTPKPGELGGRISGSMDWRVARGEIYVKSKEFIFIPSGKEKTDKLFHLSYNIVEDCYTRISNNNEKITGWEKGVWKMESISRKVESDWKMVYLARKEGSSSARVCWKFECGSVGLKVDNISIRTSSQTFQSGRIRWRLLSDTAEVDLTGDKSLRSYLDFSDATEVVLEAELSGGDGDVAWQHTQLFRQNLSDDGENCLEIIIKFNHF</sequence>
<dbReference type="SMART" id="SM00613">
    <property type="entry name" value="PAW"/>
    <property type="match status" value="1"/>
</dbReference>
<evidence type="ECO:0000256" key="13">
    <source>
        <dbReference type="ARBA" id="ARBA00032901"/>
    </source>
</evidence>
<dbReference type="InterPro" id="IPR038680">
    <property type="entry name" value="PAW_sf"/>
</dbReference>
<comment type="similarity">
    <text evidence="4 14">Belongs to the transglutaminase-like superfamily. PNGase family.</text>
</comment>
<evidence type="ECO:0000256" key="14">
    <source>
        <dbReference type="PROSITE-ProRule" id="PRU00731"/>
    </source>
</evidence>
<evidence type="ECO:0000313" key="17">
    <source>
        <dbReference type="Ensembl" id="ENSSPUP00000013709.1"/>
    </source>
</evidence>
<protein>
    <recommendedName>
        <fullName evidence="6">Peptide-N(4)-(N-acetyl-beta-glucosaminyl)asparagine amidase</fullName>
        <ecNumber evidence="5">3.5.1.52</ecNumber>
    </recommendedName>
    <alternativeName>
        <fullName evidence="12">N-glycanase 1</fullName>
    </alternativeName>
    <alternativeName>
        <fullName evidence="13">Peptide:N-glycanase</fullName>
    </alternativeName>
</protein>
<evidence type="ECO:0000256" key="5">
    <source>
        <dbReference type="ARBA" id="ARBA00012158"/>
    </source>
</evidence>
<dbReference type="Ensembl" id="ENSSPUT00000014621.1">
    <property type="protein sequence ID" value="ENSSPUP00000013709.1"/>
    <property type="gene ID" value="ENSSPUG00000010561.1"/>
</dbReference>
<gene>
    <name evidence="17" type="primary">NGLY1</name>
</gene>
<dbReference type="InterPro" id="IPR006588">
    <property type="entry name" value="Peptide_N_glycanase_PAW_dom"/>
</dbReference>
<evidence type="ECO:0000256" key="10">
    <source>
        <dbReference type="ARBA" id="ARBA00022833"/>
    </source>
</evidence>
<keyword evidence="8" id="KW-0479">Metal-binding</keyword>
<dbReference type="InterPro" id="IPR002931">
    <property type="entry name" value="Transglutaminase-like"/>
</dbReference>
<feature type="domain" description="PAW" evidence="16">
    <location>
        <begin position="448"/>
        <end position="648"/>
    </location>
</feature>
<dbReference type="GeneTree" id="ENSGT00390000006540"/>
<evidence type="ECO:0000256" key="2">
    <source>
        <dbReference type="ARBA" id="ARBA00001947"/>
    </source>
</evidence>
<comment type="catalytic activity">
    <reaction evidence="1">
        <text>Hydrolysis of an N(4)-(acetyl-beta-D-glucosaminyl)asparagine residue in which the glucosamine residue may be further glycosylated, to yield a (substituted) N-acetyl-beta-D-glucosaminylamine and a peptide containing an aspartate residue.</text>
        <dbReference type="EC" id="3.5.1.52"/>
    </reaction>
</comment>
<dbReference type="PANTHER" id="PTHR12143:SF19">
    <property type="entry name" value="PEPTIDE-N(4)-(N-ACETYL-BETA-GLUCOSAMINYL)ASPARAGINE AMIDASE"/>
    <property type="match status" value="1"/>
</dbReference>
<dbReference type="FunFam" id="2.20.25.10:FF:000011">
    <property type="entry name" value="peptide-N(4)-(N-acetyl-beta- glucosaminyl)asparagine amidase"/>
    <property type="match status" value="1"/>
</dbReference>
<dbReference type="Gene3D" id="2.60.120.1020">
    <property type="entry name" value="Peptide N glycanase, PAW domain"/>
    <property type="match status" value="1"/>
</dbReference>
<dbReference type="Pfam" id="PF04721">
    <property type="entry name" value="PAW"/>
    <property type="match status" value="1"/>
</dbReference>
<dbReference type="AlphaFoldDB" id="A0A8D0H0Y6"/>
<feature type="compositionally biased region" description="Polar residues" evidence="15">
    <location>
        <begin position="110"/>
        <end position="129"/>
    </location>
</feature>
<dbReference type="PROSITE" id="PS51398">
    <property type="entry name" value="PAW"/>
    <property type="match status" value="1"/>
</dbReference>
<accession>A0A8D0H0Y6</accession>